<dbReference type="EMBL" id="WEGI01000005">
    <property type="protein sequence ID" value="MQY26804.1"/>
    <property type="molecule type" value="Genomic_DNA"/>
</dbReference>
<gene>
    <name evidence="1" type="ORF">NRB56_23770</name>
</gene>
<dbReference type="Proteomes" id="UP000431401">
    <property type="component" value="Unassembled WGS sequence"/>
</dbReference>
<evidence type="ECO:0000313" key="2">
    <source>
        <dbReference type="Proteomes" id="UP000431401"/>
    </source>
</evidence>
<comment type="caution">
    <text evidence="1">The sequence shown here is derived from an EMBL/GenBank/DDBJ whole genome shotgun (WGS) entry which is preliminary data.</text>
</comment>
<sequence length="111" mass="11424">MSVVTRGEGALVVRLQAIVELLLHALGQGYRHHALDGFGVGVVRWDVNLEGHQACYVVGCDVWAEVAVGVCLFGQGQDAVCYSGAGGGQGRVVADVAVEAGFQGGCHCAQA</sequence>
<accession>A0A7K0DPR0</accession>
<dbReference type="AlphaFoldDB" id="A0A7K0DPR0"/>
<name>A0A7K0DPR0_9NOCA</name>
<reference evidence="1 2" key="1">
    <citation type="submission" date="2019-10" db="EMBL/GenBank/DDBJ databases">
        <title>Nocardia macrotermitis sp. nov. and Nocardia aurantia sp. nov., isolated from the gut of fungus growing-termite Macrotermes natalensis.</title>
        <authorList>
            <person name="Benndorf R."/>
            <person name="Schwitalla J."/>
            <person name="Martin K."/>
            <person name="De Beer W."/>
            <person name="Kaster A.-K."/>
            <person name="Vollmers J."/>
            <person name="Poulsen M."/>
            <person name="Beemelmanns C."/>
        </authorList>
    </citation>
    <scope>NUCLEOTIDE SEQUENCE [LARGE SCALE GENOMIC DNA]</scope>
    <source>
        <strain evidence="1 2">RB56</strain>
    </source>
</reference>
<evidence type="ECO:0000313" key="1">
    <source>
        <dbReference type="EMBL" id="MQY26804.1"/>
    </source>
</evidence>
<keyword evidence="2" id="KW-1185">Reference proteome</keyword>
<organism evidence="1 2">
    <name type="scientific">Nocardia aurantia</name>
    <dbReference type="NCBI Taxonomy" id="2585199"/>
    <lineage>
        <taxon>Bacteria</taxon>
        <taxon>Bacillati</taxon>
        <taxon>Actinomycetota</taxon>
        <taxon>Actinomycetes</taxon>
        <taxon>Mycobacteriales</taxon>
        <taxon>Nocardiaceae</taxon>
        <taxon>Nocardia</taxon>
    </lineage>
</organism>
<protein>
    <submittedName>
        <fullName evidence="1">Uncharacterized protein</fullName>
    </submittedName>
</protein>
<proteinExistence type="predicted"/>